<evidence type="ECO:0000256" key="3">
    <source>
        <dbReference type="ARBA" id="ARBA00022448"/>
    </source>
</evidence>
<dbReference type="STRING" id="1089553.Tph_c20600"/>
<feature type="transmembrane region" description="Helical" evidence="8">
    <location>
        <begin position="126"/>
        <end position="151"/>
    </location>
</feature>
<comment type="subcellular location">
    <subcellularLocation>
        <location evidence="1">Cell membrane</location>
        <topology evidence="1">Multi-pass membrane protein</topology>
    </subcellularLocation>
</comment>
<evidence type="ECO:0000256" key="7">
    <source>
        <dbReference type="ARBA" id="ARBA00023136"/>
    </source>
</evidence>
<dbReference type="InterPro" id="IPR004695">
    <property type="entry name" value="SLAC1/Mae1/Ssu1/TehA"/>
</dbReference>
<evidence type="ECO:0000256" key="6">
    <source>
        <dbReference type="ARBA" id="ARBA00022989"/>
    </source>
</evidence>
<dbReference type="InterPro" id="IPR038665">
    <property type="entry name" value="Voltage-dep_anion_channel_sf"/>
</dbReference>
<dbReference type="CDD" id="cd09321">
    <property type="entry name" value="TDT_like_3"/>
    <property type="match status" value="1"/>
</dbReference>
<dbReference type="GO" id="GO:0005886">
    <property type="term" value="C:plasma membrane"/>
    <property type="evidence" value="ECO:0007669"/>
    <property type="project" value="UniProtKB-SubCell"/>
</dbReference>
<keyword evidence="10" id="KW-1185">Reference proteome</keyword>
<dbReference type="KEGG" id="tpz:Tph_c20600"/>
<feature type="transmembrane region" description="Helical" evidence="8">
    <location>
        <begin position="270"/>
        <end position="292"/>
    </location>
</feature>
<proteinExistence type="inferred from homology"/>
<dbReference type="EMBL" id="CP003732">
    <property type="protein sequence ID" value="AFV12254.1"/>
    <property type="molecule type" value="Genomic_DNA"/>
</dbReference>
<dbReference type="RefSeq" id="WP_015051129.1">
    <property type="nucleotide sequence ID" value="NC_018870.1"/>
</dbReference>
<name>K4LW73_THEPS</name>
<organism evidence="9 10">
    <name type="scientific">Thermacetogenium phaeum (strain ATCC BAA-254 / DSM 26808 / PB)</name>
    <dbReference type="NCBI Taxonomy" id="1089553"/>
    <lineage>
        <taxon>Bacteria</taxon>
        <taxon>Bacillati</taxon>
        <taxon>Bacillota</taxon>
        <taxon>Clostridia</taxon>
        <taxon>Thermoanaerobacterales</taxon>
        <taxon>Thermoanaerobacteraceae</taxon>
        <taxon>Thermacetogenium</taxon>
    </lineage>
</organism>
<evidence type="ECO:0000256" key="5">
    <source>
        <dbReference type="ARBA" id="ARBA00022692"/>
    </source>
</evidence>
<dbReference type="Proteomes" id="UP000000467">
    <property type="component" value="Chromosome"/>
</dbReference>
<dbReference type="AlphaFoldDB" id="K4LW73"/>
<sequence length="362" mass="40257">MEAKVQLQEPGMKGLTKVIKNFAPAWFASVMGTGIFAVTSKYYSCYWPWLSNVAAWLWVINILLFCALIVPWTLRWFCFTEQSLRDLQHPITGQFYATMPIGCLVLAADFLVIGTEYLGVDLAVRIAKVCWVSGGILALAFAIITPVINLFNRATVADLNPAWFMPPVSLIVAPIAGAKLIPYWPQSFQKLLLLINYASWGTGFFLFIFLAVICFYRFIVAPPLPGALIPTTWIYLGPIGSGTLALLNLGTVSAPWLGSLALPVIKIFGLIYWSFGFWWLIVAGIVTITNILRKNLPFALSWWAFTFPLGAYAGATYSIATGLQCSPLRFYGFLCYCLLAFCWLTVFGKTFFRVCTGDLFKG</sequence>
<dbReference type="Gene3D" id="1.50.10.150">
    <property type="entry name" value="Voltage-dependent anion channel"/>
    <property type="match status" value="1"/>
</dbReference>
<gene>
    <name evidence="9" type="ordered locus">Tph_c20600</name>
</gene>
<evidence type="ECO:0000256" key="1">
    <source>
        <dbReference type="ARBA" id="ARBA00004651"/>
    </source>
</evidence>
<keyword evidence="6 8" id="KW-1133">Transmembrane helix</keyword>
<accession>K4LW73</accession>
<feature type="transmembrane region" description="Helical" evidence="8">
    <location>
        <begin position="299"/>
        <end position="319"/>
    </location>
</feature>
<feature type="transmembrane region" description="Helical" evidence="8">
    <location>
        <begin position="163"/>
        <end position="185"/>
    </location>
</feature>
<evidence type="ECO:0000313" key="9">
    <source>
        <dbReference type="EMBL" id="AFV12254.1"/>
    </source>
</evidence>
<keyword evidence="7 8" id="KW-0472">Membrane</keyword>
<dbReference type="PANTHER" id="PTHR31686:SF1">
    <property type="entry name" value="SULFITE EFFLUX PUMP SSU1"/>
    <property type="match status" value="1"/>
</dbReference>
<feature type="transmembrane region" description="Helical" evidence="8">
    <location>
        <begin position="21"/>
        <end position="43"/>
    </location>
</feature>
<dbReference type="eggNOG" id="COG1275">
    <property type="taxonomic scope" value="Bacteria"/>
</dbReference>
<evidence type="ECO:0000313" key="10">
    <source>
        <dbReference type="Proteomes" id="UP000000467"/>
    </source>
</evidence>
<feature type="transmembrane region" description="Helical" evidence="8">
    <location>
        <begin position="55"/>
        <end position="74"/>
    </location>
</feature>
<dbReference type="GO" id="GO:0000319">
    <property type="term" value="F:sulfite transmembrane transporter activity"/>
    <property type="evidence" value="ECO:0007669"/>
    <property type="project" value="TreeGrafter"/>
</dbReference>
<reference evidence="9 10" key="1">
    <citation type="journal article" date="2012" name="BMC Genomics">
        <title>Genome-guided analysis of physiological and morphological traits of the fermentative acetate oxidizer Thermacetogenium phaeum.</title>
        <authorList>
            <person name="Oehler D."/>
            <person name="Poehlein A."/>
            <person name="Leimbach A."/>
            <person name="Muller N."/>
            <person name="Daniel R."/>
            <person name="Gottschalk G."/>
            <person name="Schink B."/>
        </authorList>
    </citation>
    <scope>NUCLEOTIDE SEQUENCE [LARGE SCALE GENOMIC DNA]</scope>
    <source>
        <strain evidence="10">ATCC BAA-254 / DSM 26808 / PB</strain>
    </source>
</reference>
<dbReference type="HOGENOM" id="CLU_030057_6_4_9"/>
<protein>
    <submittedName>
        <fullName evidence="9">C4-dicarboxylate transporter/malic acid transport protein</fullName>
    </submittedName>
</protein>
<keyword evidence="3" id="KW-0813">Transport</keyword>
<feature type="transmembrane region" description="Helical" evidence="8">
    <location>
        <begin position="197"/>
        <end position="220"/>
    </location>
</feature>
<keyword evidence="5 8" id="KW-0812">Transmembrane</keyword>
<comment type="similarity">
    <text evidence="2">Belongs to the tellurite-resistance/dicarboxylate transporter (TDT) family.</text>
</comment>
<keyword evidence="4" id="KW-1003">Cell membrane</keyword>
<feature type="transmembrane region" description="Helical" evidence="8">
    <location>
        <begin position="232"/>
        <end position="250"/>
    </location>
</feature>
<dbReference type="Pfam" id="PF03595">
    <property type="entry name" value="SLAC1"/>
    <property type="match status" value="1"/>
</dbReference>
<dbReference type="PANTHER" id="PTHR31686">
    <property type="match status" value="1"/>
</dbReference>
<dbReference type="InterPro" id="IPR051629">
    <property type="entry name" value="Sulfite_efflux_TDT"/>
</dbReference>
<evidence type="ECO:0000256" key="8">
    <source>
        <dbReference type="SAM" id="Phobius"/>
    </source>
</evidence>
<evidence type="ECO:0000256" key="2">
    <source>
        <dbReference type="ARBA" id="ARBA00008566"/>
    </source>
</evidence>
<feature type="transmembrane region" description="Helical" evidence="8">
    <location>
        <begin position="331"/>
        <end position="352"/>
    </location>
</feature>
<feature type="transmembrane region" description="Helical" evidence="8">
    <location>
        <begin position="95"/>
        <end position="114"/>
    </location>
</feature>
<evidence type="ECO:0000256" key="4">
    <source>
        <dbReference type="ARBA" id="ARBA00022475"/>
    </source>
</evidence>